<proteinExistence type="inferred from homology"/>
<evidence type="ECO:0000313" key="8">
    <source>
        <dbReference type="EMBL" id="KAK9734303.1"/>
    </source>
</evidence>
<evidence type="ECO:0000256" key="1">
    <source>
        <dbReference type="ARBA" id="ARBA00006153"/>
    </source>
</evidence>
<evidence type="ECO:0000259" key="7">
    <source>
        <dbReference type="Pfam" id="PF07687"/>
    </source>
</evidence>
<dbReference type="AlphaFoldDB" id="A0AAW1LMG5"/>
<evidence type="ECO:0000256" key="6">
    <source>
        <dbReference type="SAM" id="SignalP"/>
    </source>
</evidence>
<dbReference type="NCBIfam" id="TIGR01891">
    <property type="entry name" value="amidohydrolases"/>
    <property type="match status" value="1"/>
</dbReference>
<evidence type="ECO:0000256" key="2">
    <source>
        <dbReference type="ARBA" id="ARBA00022729"/>
    </source>
</evidence>
<evidence type="ECO:0000256" key="3">
    <source>
        <dbReference type="ARBA" id="ARBA00022801"/>
    </source>
</evidence>
<dbReference type="Proteomes" id="UP001443914">
    <property type="component" value="Unassembled WGS sequence"/>
</dbReference>
<dbReference type="SUPFAM" id="SSF55031">
    <property type="entry name" value="Bacterial exopeptidase dimerisation domain"/>
    <property type="match status" value="1"/>
</dbReference>
<dbReference type="EMBL" id="JBDFQZ010000004">
    <property type="protein sequence ID" value="KAK9734303.1"/>
    <property type="molecule type" value="Genomic_DNA"/>
</dbReference>
<dbReference type="GO" id="GO:0009850">
    <property type="term" value="P:auxin metabolic process"/>
    <property type="evidence" value="ECO:0007669"/>
    <property type="project" value="InterPro"/>
</dbReference>
<dbReference type="Gene3D" id="3.30.70.360">
    <property type="match status" value="1"/>
</dbReference>
<evidence type="ECO:0000256" key="4">
    <source>
        <dbReference type="ARBA" id="ARBA00023211"/>
    </source>
</evidence>
<dbReference type="InterPro" id="IPR036264">
    <property type="entry name" value="Bact_exopeptidase_dim_dom"/>
</dbReference>
<feature type="binding site" evidence="5">
    <location>
        <position position="135"/>
    </location>
    <ligand>
        <name>Mn(2+)</name>
        <dbReference type="ChEBI" id="CHEBI:29035"/>
        <label>2</label>
    </ligand>
</feature>
<feature type="chain" id="PRO_5043923517" description="Peptidase M20 dimerisation domain-containing protein" evidence="6">
    <location>
        <begin position="23"/>
        <end position="432"/>
    </location>
</feature>
<feature type="signal peptide" evidence="6">
    <location>
        <begin position="1"/>
        <end position="22"/>
    </location>
</feature>
<comment type="cofactor">
    <cofactor evidence="5">
        <name>Mn(2+)</name>
        <dbReference type="ChEBI" id="CHEBI:29035"/>
    </cofactor>
    <text evidence="5">The Mn(2+) ion enhances activity.</text>
</comment>
<dbReference type="InterPro" id="IPR011650">
    <property type="entry name" value="Peptidase_M20_dimer"/>
</dbReference>
<accession>A0AAW1LMG5</accession>
<keyword evidence="9" id="KW-1185">Reference proteome</keyword>
<keyword evidence="2 6" id="KW-0732">Signal</keyword>
<dbReference type="Gene3D" id="3.40.630.10">
    <property type="entry name" value="Zn peptidases"/>
    <property type="match status" value="1"/>
</dbReference>
<keyword evidence="3" id="KW-0378">Hydrolase</keyword>
<dbReference type="InterPro" id="IPR002933">
    <property type="entry name" value="Peptidase_M20"/>
</dbReference>
<dbReference type="Pfam" id="PF07687">
    <property type="entry name" value="M20_dimer"/>
    <property type="match status" value="1"/>
</dbReference>
<feature type="binding site" evidence="5">
    <location>
        <position position="396"/>
    </location>
    <ligand>
        <name>Mn(2+)</name>
        <dbReference type="ChEBI" id="CHEBI:29035"/>
        <label>2</label>
    </ligand>
</feature>
<feature type="binding site" evidence="5">
    <location>
        <position position="169"/>
    </location>
    <ligand>
        <name>Mn(2+)</name>
        <dbReference type="ChEBI" id="CHEBI:29035"/>
        <label>2</label>
    </ligand>
</feature>
<dbReference type="SUPFAM" id="SSF53187">
    <property type="entry name" value="Zn-dependent exopeptidases"/>
    <property type="match status" value="1"/>
</dbReference>
<sequence>MELWRCVLFGMLSLIIVSEVKWANSEQNSVSRQLLESAREPEFFGWMKRVRRTIHQYPELGFQEHITSQIIRSELDLLGVDYIYPVAKTGVVAVIGSGSKPVFALRADMDALALQELVEWEFKSKIDGRMHACGHDTHVAMLLGAAKLLQARKDQLKGTVKLVFQPGEEGYNGAYHMLKEGVLDDVDAIISLHVLPTLPSGSIGSNSGPVLAGTGIFDATIRGVGAHGAQPHLARDPVLAASSAIMALQQIVSREIDPLESGVVSIGYLRGGEARNVIPEKVEFGGTFRSLSPEGLTYLRDRIKEIIEKQSLVHQCHGEVDFLESTPMPMPVMINDKGLHEHGSKVIESLVGKDKLEVFHLTMGSEDFSFFSQKMPAAIFVLGTRNESLKSDKPLHSPYFFVDEEAFPVGAAFHAALAISYLENHAWVSESE</sequence>
<keyword evidence="4 5" id="KW-0464">Manganese</keyword>
<dbReference type="GO" id="GO:0010179">
    <property type="term" value="F:IAA-Ala conjugate hydrolase activity"/>
    <property type="evidence" value="ECO:0007669"/>
    <property type="project" value="TreeGrafter"/>
</dbReference>
<organism evidence="8 9">
    <name type="scientific">Saponaria officinalis</name>
    <name type="common">Common soapwort</name>
    <name type="synonym">Lychnis saponaria</name>
    <dbReference type="NCBI Taxonomy" id="3572"/>
    <lineage>
        <taxon>Eukaryota</taxon>
        <taxon>Viridiplantae</taxon>
        <taxon>Streptophyta</taxon>
        <taxon>Embryophyta</taxon>
        <taxon>Tracheophyta</taxon>
        <taxon>Spermatophyta</taxon>
        <taxon>Magnoliopsida</taxon>
        <taxon>eudicotyledons</taxon>
        <taxon>Gunneridae</taxon>
        <taxon>Pentapetalae</taxon>
        <taxon>Caryophyllales</taxon>
        <taxon>Caryophyllaceae</taxon>
        <taxon>Caryophylleae</taxon>
        <taxon>Saponaria</taxon>
    </lineage>
</organism>
<protein>
    <recommendedName>
        <fullName evidence="7">Peptidase M20 dimerisation domain-containing protein</fullName>
    </recommendedName>
</protein>
<feature type="domain" description="Peptidase M20 dimerisation" evidence="7">
    <location>
        <begin position="218"/>
        <end position="310"/>
    </location>
</feature>
<dbReference type="InterPro" id="IPR044757">
    <property type="entry name" value="ILR1-like_Hyd"/>
</dbReference>
<gene>
    <name evidence="8" type="ORF">RND81_04G129900</name>
</gene>
<feature type="binding site" evidence="5">
    <location>
        <position position="133"/>
    </location>
    <ligand>
        <name>Mn(2+)</name>
        <dbReference type="ChEBI" id="CHEBI:29035"/>
        <label>2</label>
    </ligand>
</feature>
<name>A0AAW1LMG5_SAPOF</name>
<dbReference type="CDD" id="cd08017">
    <property type="entry name" value="M20_IAA_Hyd"/>
    <property type="match status" value="1"/>
</dbReference>
<dbReference type="InterPro" id="IPR017439">
    <property type="entry name" value="Amidohydrolase"/>
</dbReference>
<feature type="binding site" evidence="5">
    <location>
        <position position="193"/>
    </location>
    <ligand>
        <name>Mn(2+)</name>
        <dbReference type="ChEBI" id="CHEBI:29035"/>
        <label>2</label>
    </ligand>
</feature>
<dbReference type="Pfam" id="PF01546">
    <property type="entry name" value="Peptidase_M20"/>
    <property type="match status" value="1"/>
</dbReference>
<dbReference type="PANTHER" id="PTHR11014">
    <property type="entry name" value="PEPTIDASE M20 FAMILY MEMBER"/>
    <property type="match status" value="1"/>
</dbReference>
<evidence type="ECO:0000313" key="9">
    <source>
        <dbReference type="Proteomes" id="UP001443914"/>
    </source>
</evidence>
<evidence type="ECO:0000256" key="5">
    <source>
        <dbReference type="PIRSR" id="PIRSR005962-1"/>
    </source>
</evidence>
<dbReference type="PIRSF" id="PIRSF005962">
    <property type="entry name" value="Pept_M20D_amidohydro"/>
    <property type="match status" value="1"/>
</dbReference>
<dbReference type="GO" id="GO:0005783">
    <property type="term" value="C:endoplasmic reticulum"/>
    <property type="evidence" value="ECO:0007669"/>
    <property type="project" value="TreeGrafter"/>
</dbReference>
<comment type="caution">
    <text evidence="8">The sequence shown here is derived from an EMBL/GenBank/DDBJ whole genome shotgun (WGS) entry which is preliminary data.</text>
</comment>
<keyword evidence="5" id="KW-0479">Metal-binding</keyword>
<reference evidence="8" key="1">
    <citation type="submission" date="2024-03" db="EMBL/GenBank/DDBJ databases">
        <title>WGS assembly of Saponaria officinalis var. Norfolk2.</title>
        <authorList>
            <person name="Jenkins J."/>
            <person name="Shu S."/>
            <person name="Grimwood J."/>
            <person name="Barry K."/>
            <person name="Goodstein D."/>
            <person name="Schmutz J."/>
            <person name="Leebens-Mack J."/>
            <person name="Osbourn A."/>
        </authorList>
    </citation>
    <scope>NUCLEOTIDE SEQUENCE [LARGE SCALE GENOMIC DNA]</scope>
    <source>
        <strain evidence="8">JIC</strain>
    </source>
</reference>
<dbReference type="FunFam" id="3.30.70.360:FF:000001">
    <property type="entry name" value="N-acetyldiaminopimelate deacetylase"/>
    <property type="match status" value="1"/>
</dbReference>
<comment type="similarity">
    <text evidence="1">Belongs to the peptidase M20 family.</text>
</comment>
<dbReference type="PANTHER" id="PTHR11014:SF108">
    <property type="entry name" value="IAA-AMINO ACID HYDROLASE ILR1"/>
    <property type="match status" value="1"/>
</dbReference>
<dbReference type="GO" id="GO:0046872">
    <property type="term" value="F:metal ion binding"/>
    <property type="evidence" value="ECO:0007669"/>
    <property type="project" value="UniProtKB-KW"/>
</dbReference>